<evidence type="ECO:0000313" key="2">
    <source>
        <dbReference type="Proteomes" id="UP000601099"/>
    </source>
</evidence>
<gene>
    <name evidence="1" type="ORF">I5L79_16965</name>
</gene>
<sequence length="68" mass="7707">MRIRKKVQWNPSPTASRFVALGAFVKAAEAQQWTEAEIQFVMDEVVEAADDAEAHEILRDYTLVSRQG</sequence>
<dbReference type="Proteomes" id="UP000601099">
    <property type="component" value="Unassembled WGS sequence"/>
</dbReference>
<organism evidence="1 2">
    <name type="scientific">Hymenobacter guriensis</name>
    <dbReference type="NCBI Taxonomy" id="2793065"/>
    <lineage>
        <taxon>Bacteria</taxon>
        <taxon>Pseudomonadati</taxon>
        <taxon>Bacteroidota</taxon>
        <taxon>Cytophagia</taxon>
        <taxon>Cytophagales</taxon>
        <taxon>Hymenobacteraceae</taxon>
        <taxon>Hymenobacter</taxon>
    </lineage>
</organism>
<reference evidence="1 2" key="1">
    <citation type="submission" date="2020-11" db="EMBL/GenBank/DDBJ databases">
        <title>Hymenobacter sp.</title>
        <authorList>
            <person name="Kim M.K."/>
        </authorList>
    </citation>
    <scope>NUCLEOTIDE SEQUENCE [LARGE SCALE GENOMIC DNA]</scope>
    <source>
        <strain evidence="1 2">BT594</strain>
    </source>
</reference>
<dbReference type="EMBL" id="JADWYK010000011">
    <property type="protein sequence ID" value="MBG8555244.1"/>
    <property type="molecule type" value="Genomic_DNA"/>
</dbReference>
<name>A0ABS0L578_9BACT</name>
<keyword evidence="2" id="KW-1185">Reference proteome</keyword>
<evidence type="ECO:0000313" key="1">
    <source>
        <dbReference type="EMBL" id="MBG8555244.1"/>
    </source>
</evidence>
<dbReference type="RefSeq" id="WP_196956266.1">
    <property type="nucleotide sequence ID" value="NZ_JADWYK010000011.1"/>
</dbReference>
<protein>
    <submittedName>
        <fullName evidence="1">Uncharacterized protein</fullName>
    </submittedName>
</protein>
<comment type="caution">
    <text evidence="1">The sequence shown here is derived from an EMBL/GenBank/DDBJ whole genome shotgun (WGS) entry which is preliminary data.</text>
</comment>
<proteinExistence type="predicted"/>
<accession>A0ABS0L578</accession>